<dbReference type="InterPro" id="IPR018076">
    <property type="entry name" value="T2SS_GspF_dom"/>
</dbReference>
<evidence type="ECO:0000259" key="7">
    <source>
        <dbReference type="Pfam" id="PF00482"/>
    </source>
</evidence>
<accession>A0A075GBI0</accession>
<proteinExistence type="predicted"/>
<evidence type="ECO:0000313" key="8">
    <source>
        <dbReference type="EMBL" id="AIF01416.1"/>
    </source>
</evidence>
<feature type="transmembrane region" description="Helical" evidence="6">
    <location>
        <begin position="211"/>
        <end position="230"/>
    </location>
</feature>
<evidence type="ECO:0000256" key="1">
    <source>
        <dbReference type="ARBA" id="ARBA00004651"/>
    </source>
</evidence>
<dbReference type="AlphaFoldDB" id="A0A075GBI0"/>
<dbReference type="EMBL" id="KF900620">
    <property type="protein sequence ID" value="AIF01416.1"/>
    <property type="molecule type" value="Genomic_DNA"/>
</dbReference>
<evidence type="ECO:0000256" key="4">
    <source>
        <dbReference type="ARBA" id="ARBA00022989"/>
    </source>
</evidence>
<keyword evidence="5 6" id="KW-0472">Membrane</keyword>
<evidence type="ECO:0000256" key="3">
    <source>
        <dbReference type="ARBA" id="ARBA00022692"/>
    </source>
</evidence>
<dbReference type="Pfam" id="PF00482">
    <property type="entry name" value="T2SSF"/>
    <property type="match status" value="1"/>
</dbReference>
<gene>
    <name evidence="8" type="primary">flaJ</name>
    <name evidence="8" type="synonym">flaJ-A</name>
</gene>
<keyword evidence="8" id="KW-0966">Cell projection</keyword>
<feature type="transmembrane region" description="Helical" evidence="6">
    <location>
        <begin position="242"/>
        <end position="259"/>
    </location>
</feature>
<dbReference type="PANTHER" id="PTHR35402:SF1">
    <property type="entry name" value="TYPE II SECRETION SYSTEM PROTEIN GSPF DOMAIN-CONTAINING PROTEIN"/>
    <property type="match status" value="1"/>
</dbReference>
<feature type="transmembrane region" description="Helical" evidence="6">
    <location>
        <begin position="169"/>
        <end position="191"/>
    </location>
</feature>
<comment type="subcellular location">
    <subcellularLocation>
        <location evidence="1">Cell membrane</location>
        <topology evidence="1">Multi-pass membrane protein</topology>
    </subcellularLocation>
</comment>
<evidence type="ECO:0000256" key="2">
    <source>
        <dbReference type="ARBA" id="ARBA00022475"/>
    </source>
</evidence>
<dbReference type="GO" id="GO:0005886">
    <property type="term" value="C:plasma membrane"/>
    <property type="evidence" value="ECO:0007669"/>
    <property type="project" value="UniProtKB-SubCell"/>
</dbReference>
<feature type="domain" description="Type II secretion system protein GspF" evidence="7">
    <location>
        <begin position="62"/>
        <end position="181"/>
    </location>
</feature>
<dbReference type="PANTHER" id="PTHR35402">
    <property type="entry name" value="INTEGRAL MEMBRANE PROTEIN-RELATED"/>
    <property type="match status" value="1"/>
</dbReference>
<dbReference type="InterPro" id="IPR056569">
    <property type="entry name" value="ArlJ-like"/>
</dbReference>
<name>A0A075GBI0_9EURY</name>
<sequence>MIDGIMDPLVDSLGVEGIGKEALLLWIICGVLGLVGGMIYIPQKNKQARITELENAWPDVLADLAEELRAGMGVESALDAIANSRKDQMGKRLRDTVNDMRDNGFGKAMTNFAVKSESAMISRIVSILNVALASSGSIATTLEKISDEFWEIYMLKKERLIKTQSNANFILWFGSIACPVILGAIVAIFGGDISAGSTTLSFDMSGLNSSLFFYMVVLGASSLWMEAVILQKTQTAIWRTPIFVFYALTALILSLQIKLGG</sequence>
<keyword evidence="3 6" id="KW-0812">Transmembrane</keyword>
<organism evidence="8">
    <name type="scientific">uncultured marine group II/III euryarchaeote KM3_147_B09</name>
    <dbReference type="NCBI Taxonomy" id="1457882"/>
    <lineage>
        <taxon>Archaea</taxon>
        <taxon>Methanobacteriati</taxon>
        <taxon>Methanobacteriota</taxon>
        <taxon>environmental samples</taxon>
    </lineage>
</organism>
<keyword evidence="4 6" id="KW-1133">Transmembrane helix</keyword>
<feature type="transmembrane region" description="Helical" evidence="6">
    <location>
        <begin position="23"/>
        <end position="41"/>
    </location>
</feature>
<keyword evidence="8" id="KW-0969">Cilium</keyword>
<reference evidence="8" key="1">
    <citation type="journal article" date="2014" name="Genome Biol. Evol.">
        <title>Pangenome evidence for extensive interdomain horizontal transfer affecting lineage core and shell genes in uncultured planktonic thaumarchaeota and euryarchaeota.</title>
        <authorList>
            <person name="Deschamps P."/>
            <person name="Zivanovic Y."/>
            <person name="Moreira D."/>
            <person name="Rodriguez-Valera F."/>
            <person name="Lopez-Garcia P."/>
        </authorList>
    </citation>
    <scope>NUCLEOTIDE SEQUENCE</scope>
</reference>
<protein>
    <submittedName>
        <fullName evidence="8">Putative archaeal flagellar protein (FlaJ-A, flaJ)</fullName>
    </submittedName>
</protein>
<keyword evidence="8" id="KW-0282">Flagellum</keyword>
<keyword evidence="2" id="KW-1003">Cell membrane</keyword>
<evidence type="ECO:0000256" key="6">
    <source>
        <dbReference type="SAM" id="Phobius"/>
    </source>
</evidence>
<evidence type="ECO:0000256" key="5">
    <source>
        <dbReference type="ARBA" id="ARBA00023136"/>
    </source>
</evidence>